<dbReference type="PANTHER" id="PTHR33884:SF3">
    <property type="entry name" value="UPF0410 PROTEIN YMGE"/>
    <property type="match status" value="1"/>
</dbReference>
<dbReference type="InterPro" id="IPR007341">
    <property type="entry name" value="Transgly_assoc"/>
</dbReference>
<dbReference type="Pfam" id="PF04226">
    <property type="entry name" value="Transgly_assoc"/>
    <property type="match status" value="1"/>
</dbReference>
<reference evidence="8 9" key="1">
    <citation type="submission" date="2018-02" db="EMBL/GenBank/DDBJ databases">
        <title>Genomic Reconstructions from Amazon Rainforest and Pasture Soil Reveal Novel Insights into the Physiology of Candidate Phyla in Tropical Sites.</title>
        <authorList>
            <person name="Kroeger M.E."/>
            <person name="Delmont T."/>
            <person name="Eren A.M."/>
            <person name="Guo J."/>
            <person name="Meyer K.M."/>
            <person name="Khan K."/>
            <person name="Rodrigues J.L.M."/>
            <person name="Bohannan B.J.M."/>
            <person name="Tringe S."/>
            <person name="Borges C.D."/>
            <person name="Tiedje J."/>
            <person name="Tsai S.M."/>
            <person name="Nusslein K."/>
        </authorList>
    </citation>
    <scope>NUCLEOTIDE SEQUENCE [LARGE SCALE GENOMIC DNA]</scope>
    <source>
        <strain evidence="8">Amazon FNV 2010 28 9</strain>
    </source>
</reference>
<accession>A0A317JNC5</accession>
<keyword evidence="3" id="KW-1003">Cell membrane</keyword>
<sequence>MDSFSWLAWIIEGAVCGWVAAMVLPSAVGLLLDIVVGIIGALIGGFIFTTIAPGSVPLSFGGLLVALVGAAILLGLVRFFATPSRRA</sequence>
<name>A0A317JNC5_9BACT</name>
<dbReference type="EMBL" id="PSRQ01000064">
    <property type="protein sequence ID" value="PWU22427.1"/>
    <property type="molecule type" value="Genomic_DNA"/>
</dbReference>
<evidence type="ECO:0000256" key="7">
    <source>
        <dbReference type="SAM" id="Phobius"/>
    </source>
</evidence>
<evidence type="ECO:0000313" key="9">
    <source>
        <dbReference type="Proteomes" id="UP000246104"/>
    </source>
</evidence>
<comment type="subcellular location">
    <subcellularLocation>
        <location evidence="1">Cell membrane</location>
        <topology evidence="1">Multi-pass membrane protein</topology>
    </subcellularLocation>
</comment>
<dbReference type="Proteomes" id="UP000246104">
    <property type="component" value="Unassembled WGS sequence"/>
</dbReference>
<dbReference type="PANTHER" id="PTHR33884">
    <property type="entry name" value="UPF0410 PROTEIN YMGE"/>
    <property type="match status" value="1"/>
</dbReference>
<evidence type="ECO:0000256" key="3">
    <source>
        <dbReference type="ARBA" id="ARBA00022475"/>
    </source>
</evidence>
<evidence type="ECO:0000256" key="2">
    <source>
        <dbReference type="ARBA" id="ARBA00011006"/>
    </source>
</evidence>
<proteinExistence type="inferred from homology"/>
<organism evidence="8 9">
    <name type="scientific">Candidatus Cerribacteria bacterium 'Amazon FNV 2010 28 9'</name>
    <dbReference type="NCBI Taxonomy" id="2081795"/>
    <lineage>
        <taxon>Bacteria</taxon>
        <taxon>Candidatus Cerribacteria</taxon>
    </lineage>
</organism>
<keyword evidence="6 7" id="KW-0472">Membrane</keyword>
<protein>
    <submittedName>
        <fullName evidence="8">GlsB/YeaQ/YmgE family stress response membrane protein</fullName>
    </submittedName>
</protein>
<keyword evidence="5 7" id="KW-1133">Transmembrane helix</keyword>
<comment type="similarity">
    <text evidence="2">Belongs to the UPF0410 family.</text>
</comment>
<evidence type="ECO:0000256" key="1">
    <source>
        <dbReference type="ARBA" id="ARBA00004651"/>
    </source>
</evidence>
<feature type="transmembrane region" description="Helical" evidence="7">
    <location>
        <begin position="58"/>
        <end position="81"/>
    </location>
</feature>
<evidence type="ECO:0000313" key="8">
    <source>
        <dbReference type="EMBL" id="PWU22427.1"/>
    </source>
</evidence>
<evidence type="ECO:0000256" key="5">
    <source>
        <dbReference type="ARBA" id="ARBA00022989"/>
    </source>
</evidence>
<feature type="transmembrane region" description="Helical" evidence="7">
    <location>
        <begin position="31"/>
        <end position="52"/>
    </location>
</feature>
<comment type="caution">
    <text evidence="8">The sequence shown here is derived from an EMBL/GenBank/DDBJ whole genome shotgun (WGS) entry which is preliminary data.</text>
</comment>
<evidence type="ECO:0000256" key="6">
    <source>
        <dbReference type="ARBA" id="ARBA00023136"/>
    </source>
</evidence>
<evidence type="ECO:0000256" key="4">
    <source>
        <dbReference type="ARBA" id="ARBA00022692"/>
    </source>
</evidence>
<gene>
    <name evidence="8" type="ORF">C5B42_06015</name>
</gene>
<feature type="transmembrane region" description="Helical" evidence="7">
    <location>
        <begin position="6"/>
        <end position="24"/>
    </location>
</feature>
<keyword evidence="4 7" id="KW-0812">Transmembrane</keyword>
<dbReference type="GO" id="GO:0005886">
    <property type="term" value="C:plasma membrane"/>
    <property type="evidence" value="ECO:0007669"/>
    <property type="project" value="UniProtKB-SubCell"/>
</dbReference>
<dbReference type="AlphaFoldDB" id="A0A317JNC5"/>